<dbReference type="OrthoDB" id="9816277at2"/>
<gene>
    <name evidence="2" type="ORF">PBAT_11200</name>
</gene>
<dbReference type="EMBL" id="LVJI01000015">
    <property type="protein sequence ID" value="OAB46574.1"/>
    <property type="molecule type" value="Genomic_DNA"/>
</dbReference>
<feature type="domain" description="IrrE N-terminal-like" evidence="1">
    <location>
        <begin position="67"/>
        <end position="163"/>
    </location>
</feature>
<proteinExistence type="predicted"/>
<name>A0A168PAR1_9BACL</name>
<protein>
    <recommendedName>
        <fullName evidence="1">IrrE N-terminal-like domain-containing protein</fullName>
    </recommendedName>
</protein>
<dbReference type="Proteomes" id="UP000077355">
    <property type="component" value="Unassembled WGS sequence"/>
</dbReference>
<keyword evidence="3" id="KW-1185">Reference proteome</keyword>
<sequence length="232" mass="27285">MNSNFIEPITIASSLFNKYYKNKNHDLITYRSDYILMTLLIENQIQLDAHLFRNDLFCGMLILDESEKTIVHNSSHSEEKRNFTIAHELGHYYLHKDKQSQFVDETTNMLDNSNLIFEQQANAFAAELLLPQDVLSLMFSYRYNFFRIAKITRVSYECLHWRLVTYLKQKLSLNKKESLLIIENYVECSKTKSQEKASIFNIVFMFGYTPAVRSEVLRLEEIVNSQLKGIPL</sequence>
<comment type="caution">
    <text evidence="2">The sequence shown here is derived from an EMBL/GenBank/DDBJ whole genome shotgun (WGS) entry which is preliminary data.</text>
</comment>
<reference evidence="2 3" key="1">
    <citation type="submission" date="2016-03" db="EMBL/GenBank/DDBJ databases">
        <title>Draft genome sequence of Paenibacillus antarcticus CECT 5836.</title>
        <authorList>
            <person name="Shin S.-K."/>
            <person name="Yi H."/>
        </authorList>
    </citation>
    <scope>NUCLEOTIDE SEQUENCE [LARGE SCALE GENOMIC DNA]</scope>
    <source>
        <strain evidence="2 3">CECT 5836</strain>
    </source>
</reference>
<evidence type="ECO:0000313" key="2">
    <source>
        <dbReference type="EMBL" id="OAB46574.1"/>
    </source>
</evidence>
<dbReference type="RefSeq" id="WP_068649511.1">
    <property type="nucleotide sequence ID" value="NZ_CP043611.1"/>
</dbReference>
<evidence type="ECO:0000259" key="1">
    <source>
        <dbReference type="Pfam" id="PF06114"/>
    </source>
</evidence>
<dbReference type="InterPro" id="IPR010359">
    <property type="entry name" value="IrrE_HExxH"/>
</dbReference>
<dbReference type="InterPro" id="IPR052345">
    <property type="entry name" value="Rad_response_metalloprotease"/>
</dbReference>
<dbReference type="Pfam" id="PF06114">
    <property type="entry name" value="Peptidase_M78"/>
    <property type="match status" value="1"/>
</dbReference>
<dbReference type="PANTHER" id="PTHR43236">
    <property type="entry name" value="ANTITOXIN HIGA1"/>
    <property type="match status" value="1"/>
</dbReference>
<evidence type="ECO:0000313" key="3">
    <source>
        <dbReference type="Proteomes" id="UP000077355"/>
    </source>
</evidence>
<dbReference type="PANTHER" id="PTHR43236:SF1">
    <property type="entry name" value="BLL7220 PROTEIN"/>
    <property type="match status" value="1"/>
</dbReference>
<organism evidence="2 3">
    <name type="scientific">Paenibacillus antarcticus</name>
    <dbReference type="NCBI Taxonomy" id="253703"/>
    <lineage>
        <taxon>Bacteria</taxon>
        <taxon>Bacillati</taxon>
        <taxon>Bacillota</taxon>
        <taxon>Bacilli</taxon>
        <taxon>Bacillales</taxon>
        <taxon>Paenibacillaceae</taxon>
        <taxon>Paenibacillus</taxon>
    </lineage>
</organism>
<accession>A0A168PAR1</accession>
<dbReference type="AlphaFoldDB" id="A0A168PAR1"/>
<dbReference type="Gene3D" id="1.10.10.2910">
    <property type="match status" value="1"/>
</dbReference>